<dbReference type="EMBL" id="CABEEZ010000117">
    <property type="protein sequence ID" value="VTR47540.1"/>
    <property type="molecule type" value="Genomic_DNA"/>
</dbReference>
<keyword evidence="5 7" id="KW-0560">Oxidoreductase</keyword>
<evidence type="ECO:0000256" key="1">
    <source>
        <dbReference type="ARBA" id="ARBA00001917"/>
    </source>
</evidence>
<dbReference type="InterPro" id="IPR001155">
    <property type="entry name" value="OxRdtase_FMN_N"/>
</dbReference>
<evidence type="ECO:0000256" key="3">
    <source>
        <dbReference type="ARBA" id="ARBA00022643"/>
    </source>
</evidence>
<dbReference type="GO" id="GO:0050661">
    <property type="term" value="F:NADP binding"/>
    <property type="evidence" value="ECO:0007669"/>
    <property type="project" value="InterPro"/>
</dbReference>
<dbReference type="InterPro" id="IPR013785">
    <property type="entry name" value="Aldolase_TIM"/>
</dbReference>
<sequence length="144" mass="15980">MSLEQIEQLKAQFVAAARRADRLGFDLIELHGAHGYLLHQFLSPLANQRTDQYGGCLQNRMRLLLEIFSEVRAVFPANKALGVRISASDWVEGGWNEQQSVELTSALKELGCDLHSYFQRRPIAAAKNSGGAELSGAVCRNHQT</sequence>
<evidence type="ECO:0000256" key="2">
    <source>
        <dbReference type="ARBA" id="ARBA00022630"/>
    </source>
</evidence>
<dbReference type="GO" id="GO:0010181">
    <property type="term" value="F:FMN binding"/>
    <property type="evidence" value="ECO:0007669"/>
    <property type="project" value="InterPro"/>
</dbReference>
<dbReference type="PANTHER" id="PTHR43303:SF4">
    <property type="entry name" value="NADPH DEHYDROGENASE C23G7.10C-RELATED"/>
    <property type="match status" value="1"/>
</dbReference>
<feature type="domain" description="NADH:flavin oxidoreductase/NADH oxidase N-terminal" evidence="6">
    <location>
        <begin position="1"/>
        <end position="118"/>
    </location>
</feature>
<evidence type="ECO:0000256" key="4">
    <source>
        <dbReference type="ARBA" id="ARBA00022857"/>
    </source>
</evidence>
<dbReference type="SUPFAM" id="SSF51395">
    <property type="entry name" value="FMN-linked oxidoreductases"/>
    <property type="match status" value="1"/>
</dbReference>
<dbReference type="Pfam" id="PF00724">
    <property type="entry name" value="Oxidored_FMN"/>
    <property type="match status" value="1"/>
</dbReference>
<dbReference type="GO" id="GO:0003959">
    <property type="term" value="F:NADPH dehydrogenase activity"/>
    <property type="evidence" value="ECO:0007669"/>
    <property type="project" value="UniProtKB-EC"/>
</dbReference>
<dbReference type="PANTHER" id="PTHR43303">
    <property type="entry name" value="NADPH DEHYDROGENASE C23G7.10C-RELATED"/>
    <property type="match status" value="1"/>
</dbReference>
<gene>
    <name evidence="7" type="primary">namA_2</name>
    <name evidence="7" type="ORF">NCTC12965_05530</name>
</gene>
<name>A0A4U9VK71_SERFO</name>
<keyword evidence="2" id="KW-0285">Flavoprotein</keyword>
<evidence type="ECO:0000256" key="5">
    <source>
        <dbReference type="ARBA" id="ARBA00023002"/>
    </source>
</evidence>
<dbReference type="InterPro" id="IPR044152">
    <property type="entry name" value="YqjM-like"/>
</dbReference>
<organism evidence="7">
    <name type="scientific">Serratia fonticola</name>
    <dbReference type="NCBI Taxonomy" id="47917"/>
    <lineage>
        <taxon>Bacteria</taxon>
        <taxon>Pseudomonadati</taxon>
        <taxon>Pseudomonadota</taxon>
        <taxon>Gammaproteobacteria</taxon>
        <taxon>Enterobacterales</taxon>
        <taxon>Yersiniaceae</taxon>
        <taxon>Serratia</taxon>
    </lineage>
</organism>
<evidence type="ECO:0000259" key="6">
    <source>
        <dbReference type="Pfam" id="PF00724"/>
    </source>
</evidence>
<reference evidence="7" key="1">
    <citation type="submission" date="2019-05" db="EMBL/GenBank/DDBJ databases">
        <authorList>
            <consortium name="Pathogen Informatics"/>
        </authorList>
    </citation>
    <scope>NUCLEOTIDE SEQUENCE [LARGE SCALE GENOMIC DNA]</scope>
    <source>
        <strain evidence="7">NCTC12965</strain>
    </source>
</reference>
<dbReference type="EC" id="1.6.99.1" evidence="7"/>
<protein>
    <submittedName>
        <fullName evidence="7">NADPH dehydrogenase</fullName>
        <ecNumber evidence="7">1.6.99.1</ecNumber>
    </submittedName>
</protein>
<keyword evidence="4" id="KW-0521">NADP</keyword>
<proteinExistence type="predicted"/>
<keyword evidence="3" id="KW-0288">FMN</keyword>
<comment type="cofactor">
    <cofactor evidence="1">
        <name>FMN</name>
        <dbReference type="ChEBI" id="CHEBI:58210"/>
    </cofactor>
</comment>
<dbReference type="AlphaFoldDB" id="A0A4U9VK71"/>
<evidence type="ECO:0000313" key="7">
    <source>
        <dbReference type="EMBL" id="VTR47540.1"/>
    </source>
</evidence>
<dbReference type="Gene3D" id="3.20.20.70">
    <property type="entry name" value="Aldolase class I"/>
    <property type="match status" value="1"/>
</dbReference>
<accession>A0A4U9VK71</accession>